<reference evidence="1" key="1">
    <citation type="journal article" date="2014" name="Int. J. Syst. Evol. Microbiol.">
        <title>Complete genome sequence of Corynebacterium casei LMG S-19264T (=DSM 44701T), isolated from a smear-ripened cheese.</title>
        <authorList>
            <consortium name="US DOE Joint Genome Institute (JGI-PGF)"/>
            <person name="Walter F."/>
            <person name="Albersmeier A."/>
            <person name="Kalinowski J."/>
            <person name="Ruckert C."/>
        </authorList>
    </citation>
    <scope>NUCLEOTIDE SEQUENCE</scope>
    <source>
        <strain evidence="1">KCTC 42731</strain>
    </source>
</reference>
<dbReference type="EMBL" id="BNCK01000007">
    <property type="protein sequence ID" value="GHF99314.1"/>
    <property type="molecule type" value="Genomic_DNA"/>
</dbReference>
<dbReference type="Proteomes" id="UP000623842">
    <property type="component" value="Unassembled WGS sequence"/>
</dbReference>
<accession>A0A919BM45</accession>
<organism evidence="1 2">
    <name type="scientific">Thalassotalea marina</name>
    <dbReference type="NCBI Taxonomy" id="1673741"/>
    <lineage>
        <taxon>Bacteria</taxon>
        <taxon>Pseudomonadati</taxon>
        <taxon>Pseudomonadota</taxon>
        <taxon>Gammaproteobacteria</taxon>
        <taxon>Alteromonadales</taxon>
        <taxon>Colwelliaceae</taxon>
        <taxon>Thalassotalea</taxon>
    </lineage>
</organism>
<dbReference type="RefSeq" id="WP_189772150.1">
    <property type="nucleotide sequence ID" value="NZ_BNCK01000007.1"/>
</dbReference>
<evidence type="ECO:0000313" key="1">
    <source>
        <dbReference type="EMBL" id="GHF99314.1"/>
    </source>
</evidence>
<dbReference type="SUPFAM" id="SSF50998">
    <property type="entry name" value="Quinoprotein alcohol dehydrogenase-like"/>
    <property type="match status" value="1"/>
</dbReference>
<gene>
    <name evidence="1" type="ORF">GCM10017161_29650</name>
</gene>
<keyword evidence="2" id="KW-1185">Reference proteome</keyword>
<dbReference type="InterPro" id="IPR011047">
    <property type="entry name" value="Quinoprotein_ADH-like_sf"/>
</dbReference>
<dbReference type="AlphaFoldDB" id="A0A919BM45"/>
<name>A0A919BM45_9GAMM</name>
<comment type="caution">
    <text evidence="1">The sequence shown here is derived from an EMBL/GenBank/DDBJ whole genome shotgun (WGS) entry which is preliminary data.</text>
</comment>
<reference evidence="1" key="2">
    <citation type="submission" date="2020-09" db="EMBL/GenBank/DDBJ databases">
        <authorList>
            <person name="Sun Q."/>
            <person name="Kim S."/>
        </authorList>
    </citation>
    <scope>NUCLEOTIDE SEQUENCE</scope>
    <source>
        <strain evidence="1">KCTC 42731</strain>
    </source>
</reference>
<protein>
    <submittedName>
        <fullName evidence="1">Uncharacterized protein</fullName>
    </submittedName>
</protein>
<sequence>MSITSLLLTGGAEKSSSKNEWTGFQSALALVCDVKTGECKEVINYFTPEEFRPPMPDCSVLFKSAEIQQGMLVATTQTEVLLYDIKTYQLKNRISLPCFNDVHHARLTESGSLLVCATGLDAVFELDLDGNVLKEYPVLGQDIWHKFSKEQDYRQVLTTKPHESHPNFCFEYQGEYFVTRFKQKDAISLVTDKRFDIAVGGPHDGYVLGDEVYFTTVNGFIVGFNIASGEKIMERDLNQIENPHKKNLGWCRSLLMLNKDEAIVGFSRMRTSKFSDYLSWVKEKTGAGTANAEPTRIVKYNFKSGSIDWSVNIERFNINAVFSVLDNSENI</sequence>
<proteinExistence type="predicted"/>
<evidence type="ECO:0000313" key="2">
    <source>
        <dbReference type="Proteomes" id="UP000623842"/>
    </source>
</evidence>